<sequence>MHSLWRSQVMWLRRSGDRVSLLTVGDTAYSSDSRVALRFQYPNNWRLHISPVMKTDEGTYFCQLSTHPPRAIYVNITVQGKPNMKM</sequence>
<dbReference type="PANTHER" id="PTHR23279">
    <property type="entry name" value="DEFECTIVE PROBOSCIS EXTENSION RESPONSE DPR -RELATED"/>
    <property type="match status" value="1"/>
</dbReference>
<dbReference type="Pfam" id="PF00047">
    <property type="entry name" value="ig"/>
    <property type="match status" value="1"/>
</dbReference>
<dbReference type="InterPro" id="IPR013151">
    <property type="entry name" value="Immunoglobulin_dom"/>
</dbReference>
<dbReference type="GO" id="GO:0032589">
    <property type="term" value="C:neuron projection membrane"/>
    <property type="evidence" value="ECO:0007669"/>
    <property type="project" value="TreeGrafter"/>
</dbReference>
<evidence type="ECO:0000313" key="2">
    <source>
        <dbReference type="EMBL" id="KAG8231317.1"/>
    </source>
</evidence>
<dbReference type="InterPro" id="IPR013783">
    <property type="entry name" value="Ig-like_fold"/>
</dbReference>
<comment type="caution">
    <text evidence="2">The sequence shown here is derived from an EMBL/GenBank/DDBJ whole genome shotgun (WGS) entry which is preliminary data.</text>
</comment>
<accession>A0A8K0KAC3</accession>
<gene>
    <name evidence="2" type="ORF">J437_LFUL011141</name>
</gene>
<organism evidence="2 3">
    <name type="scientific">Ladona fulva</name>
    <name type="common">Scarce chaser dragonfly</name>
    <name type="synonym">Libellula fulva</name>
    <dbReference type="NCBI Taxonomy" id="123851"/>
    <lineage>
        <taxon>Eukaryota</taxon>
        <taxon>Metazoa</taxon>
        <taxon>Ecdysozoa</taxon>
        <taxon>Arthropoda</taxon>
        <taxon>Hexapoda</taxon>
        <taxon>Insecta</taxon>
        <taxon>Pterygota</taxon>
        <taxon>Palaeoptera</taxon>
        <taxon>Odonata</taxon>
        <taxon>Epiprocta</taxon>
        <taxon>Anisoptera</taxon>
        <taxon>Libelluloidea</taxon>
        <taxon>Libellulidae</taxon>
        <taxon>Ladona</taxon>
    </lineage>
</organism>
<dbReference type="Gene3D" id="2.60.40.10">
    <property type="entry name" value="Immunoglobulins"/>
    <property type="match status" value="1"/>
</dbReference>
<feature type="domain" description="Immunoglobulin-like beta-sandwich" evidence="1">
    <location>
        <begin position="23"/>
        <end position="68"/>
    </location>
</feature>
<reference evidence="2" key="2">
    <citation type="submission" date="2017-10" db="EMBL/GenBank/DDBJ databases">
        <title>Ladona fulva Genome sequencing and assembly.</title>
        <authorList>
            <person name="Murali S."/>
            <person name="Richards S."/>
            <person name="Bandaranaike D."/>
            <person name="Bellair M."/>
            <person name="Blankenburg K."/>
            <person name="Chao H."/>
            <person name="Dinh H."/>
            <person name="Doddapaneni H."/>
            <person name="Dugan-Rocha S."/>
            <person name="Elkadiri S."/>
            <person name="Gnanaolivu R."/>
            <person name="Hernandez B."/>
            <person name="Skinner E."/>
            <person name="Javaid M."/>
            <person name="Lee S."/>
            <person name="Li M."/>
            <person name="Ming W."/>
            <person name="Munidasa M."/>
            <person name="Muniz J."/>
            <person name="Nguyen L."/>
            <person name="Hughes D."/>
            <person name="Osuji N."/>
            <person name="Pu L.-L."/>
            <person name="Puazo M."/>
            <person name="Qu C."/>
            <person name="Quiroz J."/>
            <person name="Raj R."/>
            <person name="Weissenberger G."/>
            <person name="Xin Y."/>
            <person name="Zou X."/>
            <person name="Han Y."/>
            <person name="Worley K."/>
            <person name="Muzny D."/>
            <person name="Gibbs R."/>
        </authorList>
    </citation>
    <scope>NUCLEOTIDE SEQUENCE</scope>
    <source>
        <strain evidence="2">Sampled in the wild</strain>
    </source>
</reference>
<dbReference type="EMBL" id="KZ308549">
    <property type="protein sequence ID" value="KAG8231317.1"/>
    <property type="molecule type" value="Genomic_DNA"/>
</dbReference>
<evidence type="ECO:0000259" key="1">
    <source>
        <dbReference type="Pfam" id="PF00047"/>
    </source>
</evidence>
<protein>
    <recommendedName>
        <fullName evidence="1">Immunoglobulin-like beta-sandwich domain-containing protein</fullName>
    </recommendedName>
</protein>
<dbReference type="Proteomes" id="UP000792457">
    <property type="component" value="Unassembled WGS sequence"/>
</dbReference>
<reference evidence="2" key="1">
    <citation type="submission" date="2013-04" db="EMBL/GenBank/DDBJ databases">
        <authorList>
            <person name="Qu J."/>
            <person name="Murali S.C."/>
            <person name="Bandaranaike D."/>
            <person name="Bellair M."/>
            <person name="Blankenburg K."/>
            <person name="Chao H."/>
            <person name="Dinh H."/>
            <person name="Doddapaneni H."/>
            <person name="Downs B."/>
            <person name="Dugan-Rocha S."/>
            <person name="Elkadiri S."/>
            <person name="Gnanaolivu R.D."/>
            <person name="Hernandez B."/>
            <person name="Javaid M."/>
            <person name="Jayaseelan J.C."/>
            <person name="Lee S."/>
            <person name="Li M."/>
            <person name="Ming W."/>
            <person name="Munidasa M."/>
            <person name="Muniz J."/>
            <person name="Nguyen L."/>
            <person name="Ongeri F."/>
            <person name="Osuji N."/>
            <person name="Pu L.-L."/>
            <person name="Puazo M."/>
            <person name="Qu C."/>
            <person name="Quiroz J."/>
            <person name="Raj R."/>
            <person name="Weissenberger G."/>
            <person name="Xin Y."/>
            <person name="Zou X."/>
            <person name="Han Y."/>
            <person name="Richards S."/>
            <person name="Worley K."/>
            <person name="Muzny D."/>
            <person name="Gibbs R."/>
        </authorList>
    </citation>
    <scope>NUCLEOTIDE SEQUENCE</scope>
    <source>
        <strain evidence="2">Sampled in the wild</strain>
    </source>
</reference>
<dbReference type="PANTHER" id="PTHR23279:SF3">
    <property type="entry name" value="DEFECTIVE PROBOSCIS EXTENSION RESPONSE 18"/>
    <property type="match status" value="1"/>
</dbReference>
<dbReference type="InterPro" id="IPR036179">
    <property type="entry name" value="Ig-like_dom_sf"/>
</dbReference>
<dbReference type="InterPro" id="IPR037448">
    <property type="entry name" value="Zig-8"/>
</dbReference>
<dbReference type="SUPFAM" id="SSF48726">
    <property type="entry name" value="Immunoglobulin"/>
    <property type="match status" value="1"/>
</dbReference>
<evidence type="ECO:0000313" key="3">
    <source>
        <dbReference type="Proteomes" id="UP000792457"/>
    </source>
</evidence>
<proteinExistence type="predicted"/>
<name>A0A8K0KAC3_LADFU</name>
<dbReference type="OrthoDB" id="6346662at2759"/>
<keyword evidence="3" id="KW-1185">Reference proteome</keyword>
<dbReference type="AlphaFoldDB" id="A0A8K0KAC3"/>
<dbReference type="GO" id="GO:0050808">
    <property type="term" value="P:synapse organization"/>
    <property type="evidence" value="ECO:0007669"/>
    <property type="project" value="TreeGrafter"/>
</dbReference>